<feature type="domain" description="DALR anticodon binding" evidence="11">
    <location>
        <begin position="587"/>
        <end position="697"/>
    </location>
</feature>
<sequence>MPKTLLLEIGTEEMPARFMLPALEQLKELVVKTLAELRLQHGQIRTMGTPRRLVAIVSEVAETQTPIIREIRGPAKHIAFDPQGNPTRAAEGFARAQGVSVQDLVVKATDKGEFVFAVKREEGRPALEVLSEALPQIIRSLSFPKTMRWEESGLRFGRPIRWIVALLGEDVITFEIAGVKSDRVTYGRRFTGGQSIGKQITLKSADDYEKALEEAHVIVDHERRRELVKLQVQEAAQSVGGTAVMPDELVDEVTFLVEEPVALVGHFDERYLELPSEVLVTVMQHHQRYFPVLRTDDQSKLLPHFVFVSNGMPKAPDLVRQGNERVVTARFEDARFYFADDRKHRLEEFAQKLSDIVFIEDLGTMADKVERLKRLVTNLYGSLSPTLLRAAELCKADLATRLVNEFTELQGVIGRVYALLDGEPIEVAEAIEDHYKPLPPDFEMPRNEIGFWLAVADRIDTLCACFDRNLIPTGSHDPFGLRRAATTLLMLLRNAPRKTSVKESIDIALKILSEMGMTQRSQEETEAQLLEFLQERLDGLLEAEGIDHDIRQAVLAAGFDDVAETFDRAQALQKLRNERTDWFNETVIAFTRVTNILAQARQKGETVDGDVDPEVLRVEAEKELNEAVSEIAPTFAEHVRQYNFVAAFETLATLTPKINRFFDEVLVMHEDAKIRRNRLALLRRIETLLLSIADFRLVRT</sequence>
<dbReference type="InterPro" id="IPR006194">
    <property type="entry name" value="Gly-tRNA-synth_heterodimer"/>
</dbReference>
<dbReference type="RefSeq" id="WP_259100016.1">
    <property type="nucleotide sequence ID" value="NZ_CP130454.1"/>
</dbReference>
<evidence type="ECO:0000256" key="9">
    <source>
        <dbReference type="ARBA" id="ARBA00047937"/>
    </source>
</evidence>
<dbReference type="PANTHER" id="PTHR30075:SF2">
    <property type="entry name" value="GLYCINE--TRNA LIGASE, CHLOROPLASTIC_MITOCHONDRIAL 2"/>
    <property type="match status" value="1"/>
</dbReference>
<dbReference type="NCBIfam" id="TIGR00211">
    <property type="entry name" value="glyS"/>
    <property type="match status" value="1"/>
</dbReference>
<evidence type="ECO:0000256" key="10">
    <source>
        <dbReference type="HAMAP-Rule" id="MF_00255"/>
    </source>
</evidence>
<protein>
    <recommendedName>
        <fullName evidence="10">Glycine--tRNA ligase beta subunit</fullName>
        <ecNumber evidence="10">6.1.1.14</ecNumber>
    </recommendedName>
    <alternativeName>
        <fullName evidence="10">Glycyl-tRNA synthetase beta subunit</fullName>
        <shortName evidence="10">GlyRS</shortName>
    </alternativeName>
</protein>
<reference evidence="12 13" key="1">
    <citation type="submission" date="2022-08" db="EMBL/GenBank/DDBJ databases">
        <title>Bacterial and archaeal communities from various locations to study Microbial Dark Matter (Phase II).</title>
        <authorList>
            <person name="Stepanauskas R."/>
        </authorList>
    </citation>
    <scope>NUCLEOTIDE SEQUENCE [LARGE SCALE GENOMIC DNA]</scope>
    <source>
        <strain evidence="12 13">PD1</strain>
    </source>
</reference>
<evidence type="ECO:0000256" key="2">
    <source>
        <dbReference type="ARBA" id="ARBA00008226"/>
    </source>
</evidence>
<evidence type="ECO:0000313" key="12">
    <source>
        <dbReference type="EMBL" id="MCS3920517.1"/>
    </source>
</evidence>
<evidence type="ECO:0000259" key="11">
    <source>
        <dbReference type="SMART" id="SM00836"/>
    </source>
</evidence>
<dbReference type="Proteomes" id="UP001204798">
    <property type="component" value="Unassembled WGS sequence"/>
</dbReference>
<evidence type="ECO:0000256" key="3">
    <source>
        <dbReference type="ARBA" id="ARBA00022490"/>
    </source>
</evidence>
<keyword evidence="7 10" id="KW-0648">Protein biosynthesis</keyword>
<dbReference type="HAMAP" id="MF_00255">
    <property type="entry name" value="Gly_tRNA_synth_beta"/>
    <property type="match status" value="1"/>
</dbReference>
<dbReference type="InterPro" id="IPR008909">
    <property type="entry name" value="DALR_anticod-bd"/>
</dbReference>
<dbReference type="PROSITE" id="PS50861">
    <property type="entry name" value="AA_TRNA_LIGASE_II_GLYAB"/>
    <property type="match status" value="1"/>
</dbReference>
<evidence type="ECO:0000256" key="1">
    <source>
        <dbReference type="ARBA" id="ARBA00004496"/>
    </source>
</evidence>
<evidence type="ECO:0000313" key="13">
    <source>
        <dbReference type="Proteomes" id="UP001204798"/>
    </source>
</evidence>
<dbReference type="EMBL" id="JANUCP010000005">
    <property type="protein sequence ID" value="MCS3920517.1"/>
    <property type="molecule type" value="Genomic_DNA"/>
</dbReference>
<evidence type="ECO:0000256" key="8">
    <source>
        <dbReference type="ARBA" id="ARBA00023146"/>
    </source>
</evidence>
<keyword evidence="4 10" id="KW-0436">Ligase</keyword>
<dbReference type="Pfam" id="PF05746">
    <property type="entry name" value="DALR_1"/>
    <property type="match status" value="1"/>
</dbReference>
<dbReference type="EC" id="6.1.1.14" evidence="10"/>
<name>A0ABT2ERF6_9BACT</name>
<evidence type="ECO:0000256" key="4">
    <source>
        <dbReference type="ARBA" id="ARBA00022598"/>
    </source>
</evidence>
<accession>A0ABT2ERF6</accession>
<evidence type="ECO:0000256" key="7">
    <source>
        <dbReference type="ARBA" id="ARBA00022917"/>
    </source>
</evidence>
<keyword evidence="8 10" id="KW-0030">Aminoacyl-tRNA synthetase</keyword>
<keyword evidence="3 10" id="KW-0963">Cytoplasm</keyword>
<comment type="subunit">
    <text evidence="10">Tetramer of two alpha and two beta subunits.</text>
</comment>
<proteinExistence type="inferred from homology"/>
<dbReference type="SMART" id="SM00836">
    <property type="entry name" value="DALR_1"/>
    <property type="match status" value="1"/>
</dbReference>
<comment type="catalytic activity">
    <reaction evidence="9 10">
        <text>tRNA(Gly) + glycine + ATP = glycyl-tRNA(Gly) + AMP + diphosphate</text>
        <dbReference type="Rhea" id="RHEA:16013"/>
        <dbReference type="Rhea" id="RHEA-COMP:9664"/>
        <dbReference type="Rhea" id="RHEA-COMP:9683"/>
        <dbReference type="ChEBI" id="CHEBI:30616"/>
        <dbReference type="ChEBI" id="CHEBI:33019"/>
        <dbReference type="ChEBI" id="CHEBI:57305"/>
        <dbReference type="ChEBI" id="CHEBI:78442"/>
        <dbReference type="ChEBI" id="CHEBI:78522"/>
        <dbReference type="ChEBI" id="CHEBI:456215"/>
        <dbReference type="EC" id="6.1.1.14"/>
    </reaction>
</comment>
<dbReference type="Gene3D" id="1.10.730.10">
    <property type="entry name" value="Isoleucyl-tRNA Synthetase, Domain 1"/>
    <property type="match status" value="1"/>
</dbReference>
<dbReference type="PRINTS" id="PR01045">
    <property type="entry name" value="TRNASYNTHGB"/>
</dbReference>
<keyword evidence="6 10" id="KW-0067">ATP-binding</keyword>
<organism evidence="12 13">
    <name type="scientific">Candidatus Fervidibacter sacchari</name>
    <dbReference type="NCBI Taxonomy" id="1448929"/>
    <lineage>
        <taxon>Bacteria</taxon>
        <taxon>Candidatus Fervidibacterota</taxon>
        <taxon>Candidatus Fervidibacter</taxon>
    </lineage>
</organism>
<evidence type="ECO:0000256" key="5">
    <source>
        <dbReference type="ARBA" id="ARBA00022741"/>
    </source>
</evidence>
<gene>
    <name evidence="10" type="primary">glyS</name>
    <name evidence="12" type="ORF">M2350_002946</name>
</gene>
<dbReference type="GO" id="GO:0004820">
    <property type="term" value="F:glycine-tRNA ligase activity"/>
    <property type="evidence" value="ECO:0007669"/>
    <property type="project" value="UniProtKB-EC"/>
</dbReference>
<dbReference type="Pfam" id="PF02092">
    <property type="entry name" value="tRNA_synt_2f"/>
    <property type="match status" value="1"/>
</dbReference>
<keyword evidence="13" id="KW-1185">Reference proteome</keyword>
<dbReference type="SUPFAM" id="SSF109604">
    <property type="entry name" value="HD-domain/PDEase-like"/>
    <property type="match status" value="1"/>
</dbReference>
<dbReference type="PANTHER" id="PTHR30075">
    <property type="entry name" value="GLYCYL-TRNA SYNTHETASE"/>
    <property type="match status" value="1"/>
</dbReference>
<dbReference type="InterPro" id="IPR015944">
    <property type="entry name" value="Gly-tRNA-synth_bsu"/>
</dbReference>
<comment type="subcellular location">
    <subcellularLocation>
        <location evidence="1 10">Cytoplasm</location>
    </subcellularLocation>
</comment>
<comment type="caution">
    <text evidence="12">The sequence shown here is derived from an EMBL/GenBank/DDBJ whole genome shotgun (WGS) entry which is preliminary data.</text>
</comment>
<evidence type="ECO:0000256" key="6">
    <source>
        <dbReference type="ARBA" id="ARBA00022840"/>
    </source>
</evidence>
<keyword evidence="5 10" id="KW-0547">Nucleotide-binding</keyword>
<comment type="similarity">
    <text evidence="2 10">Belongs to the class-II aminoacyl-tRNA synthetase family.</text>
</comment>